<evidence type="ECO:0000313" key="2">
    <source>
        <dbReference type="EMBL" id="AZT79247.1"/>
    </source>
</evidence>
<organism evidence="2">
    <name type="scientific">Ulva compressa</name>
    <name type="common">Green alga</name>
    <name type="synonym">Enteromorpha compressa</name>
    <dbReference type="NCBI Taxonomy" id="63659"/>
    <lineage>
        <taxon>Eukaryota</taxon>
        <taxon>Viridiplantae</taxon>
        <taxon>Chlorophyta</taxon>
        <taxon>core chlorophytes</taxon>
        <taxon>Ulvophyceae</taxon>
        <taxon>OUU clade</taxon>
        <taxon>Ulvales</taxon>
        <taxon>Ulvaceae</taxon>
        <taxon>Ulva</taxon>
    </lineage>
</organism>
<keyword evidence="1" id="KW-0472">Membrane</keyword>
<dbReference type="AlphaFoldDB" id="A0A678ZSF4"/>
<dbReference type="EMBL" id="MH093740">
    <property type="protein sequence ID" value="AZT79247.1"/>
    <property type="molecule type" value="Genomic_DNA"/>
</dbReference>
<feature type="transmembrane region" description="Helical" evidence="1">
    <location>
        <begin position="47"/>
        <end position="67"/>
    </location>
</feature>
<evidence type="ECO:0000256" key="1">
    <source>
        <dbReference type="SAM" id="Phobius"/>
    </source>
</evidence>
<proteinExistence type="predicted"/>
<gene>
    <name evidence="2" type="primary">orf114</name>
</gene>
<keyword evidence="1" id="KW-1133">Transmembrane helix</keyword>
<keyword evidence="1" id="KW-0812">Transmembrane</keyword>
<sequence>MNFQDIKNVLNLTSPPFSNTTFSLLIIVVTYGAAFLLSRNYPKNPNVVILISIPILVCVISVLMHSYDEICAIITDYTRFKLFVMSNFILLAGGVVPLLPCLWLRAKVAGQRKG</sequence>
<reference evidence="2" key="1">
    <citation type="submission" date="2018-03" db="EMBL/GenBank/DDBJ databases">
        <title>The complete mitochondrial genome sequence of the green macroalga Ulva compressa.</title>
        <authorList>
            <person name="Liu F."/>
        </authorList>
    </citation>
    <scope>NUCLEOTIDE SEQUENCE</scope>
</reference>
<keyword evidence="2" id="KW-0496">Mitochondrion</keyword>
<geneLocation type="mitochondrion" evidence="2"/>
<name>A0A678ZSF4_ULVCO</name>
<protein>
    <submittedName>
        <fullName evidence="2">Uncharacterized protein</fullName>
    </submittedName>
</protein>
<feature type="transmembrane region" description="Helical" evidence="1">
    <location>
        <begin position="20"/>
        <end position="38"/>
    </location>
</feature>
<feature type="transmembrane region" description="Helical" evidence="1">
    <location>
        <begin position="82"/>
        <end position="104"/>
    </location>
</feature>
<accession>A0A678ZSF4</accession>